<dbReference type="RefSeq" id="WP_126552730.1">
    <property type="nucleotide sequence ID" value="NZ_BIFS01000001.1"/>
</dbReference>
<dbReference type="PROSITE" id="PS51371">
    <property type="entry name" value="CBS"/>
    <property type="match status" value="2"/>
</dbReference>
<dbReference type="InterPro" id="IPR051257">
    <property type="entry name" value="Diverse_CBS-Domain"/>
</dbReference>
<evidence type="ECO:0000259" key="3">
    <source>
        <dbReference type="PROSITE" id="PS51371"/>
    </source>
</evidence>
<gene>
    <name evidence="4" type="ORF">KDK_49940</name>
</gene>
<reference evidence="5" key="1">
    <citation type="submission" date="2018-12" db="EMBL/GenBank/DDBJ databases">
        <title>Tengunoibacter tsumagoiensis gen. nov., sp. nov., Dictyobacter kobayashii sp. nov., D. alpinus sp. nov., and D. joshuensis sp. nov. and description of Dictyobacteraceae fam. nov. within the order Ktedonobacterales isolated from Tengu-no-mugimeshi.</title>
        <authorList>
            <person name="Wang C.M."/>
            <person name="Zheng Y."/>
            <person name="Sakai Y."/>
            <person name="Toyoda A."/>
            <person name="Minakuchi Y."/>
            <person name="Abe K."/>
            <person name="Yokota A."/>
            <person name="Yabe S."/>
        </authorList>
    </citation>
    <scope>NUCLEOTIDE SEQUENCE [LARGE SCALE GENOMIC DNA]</scope>
    <source>
        <strain evidence="5">Uno11</strain>
    </source>
</reference>
<evidence type="ECO:0000256" key="1">
    <source>
        <dbReference type="ARBA" id="ARBA00023122"/>
    </source>
</evidence>
<feature type="domain" description="CBS" evidence="3">
    <location>
        <begin position="91"/>
        <end position="155"/>
    </location>
</feature>
<dbReference type="Proteomes" id="UP000287188">
    <property type="component" value="Unassembled WGS sequence"/>
</dbReference>
<protein>
    <recommendedName>
        <fullName evidence="3">CBS domain-containing protein</fullName>
    </recommendedName>
</protein>
<dbReference type="OrthoDB" id="9802114at2"/>
<evidence type="ECO:0000313" key="4">
    <source>
        <dbReference type="EMBL" id="GCE21194.1"/>
    </source>
</evidence>
<dbReference type="SMART" id="SM00116">
    <property type="entry name" value="CBS"/>
    <property type="match status" value="2"/>
</dbReference>
<dbReference type="PANTHER" id="PTHR43080">
    <property type="entry name" value="CBS DOMAIN-CONTAINING PROTEIN CBSX3, MITOCHONDRIAL"/>
    <property type="match status" value="1"/>
</dbReference>
<keyword evidence="5" id="KW-1185">Reference proteome</keyword>
<sequence>MIVREIMSTKLTTVEPDDTLAHAANLFRQYGFHHLPVTRRVHQSNGAGVQVTLLTCEGLLYAQDIDLAAAVAEGEDQRKQPWQERRVVEVMHSAAVRVTPTASVAAAAQLLVERGLNCLPVVEYKLVQSETRAILVGLLTRSDLLIALSRSMGAFEPGMQLDIALPNSDMTPLARTLLLASELRVHIRSVLAAPQSNGTLTVATMRLGTINPTPLLVRLKEEGIQYSFGSPLLASN</sequence>
<dbReference type="EMBL" id="BIFS01000001">
    <property type="protein sequence ID" value="GCE21194.1"/>
    <property type="molecule type" value="Genomic_DNA"/>
</dbReference>
<evidence type="ECO:0000256" key="2">
    <source>
        <dbReference type="PROSITE-ProRule" id="PRU00703"/>
    </source>
</evidence>
<accession>A0A402AQ71</accession>
<comment type="caution">
    <text evidence="4">The sequence shown here is derived from an EMBL/GenBank/DDBJ whole genome shotgun (WGS) entry which is preliminary data.</text>
</comment>
<name>A0A402AQ71_9CHLR</name>
<dbReference type="InterPro" id="IPR046342">
    <property type="entry name" value="CBS_dom_sf"/>
</dbReference>
<organism evidence="4 5">
    <name type="scientific">Dictyobacter kobayashii</name>
    <dbReference type="NCBI Taxonomy" id="2014872"/>
    <lineage>
        <taxon>Bacteria</taxon>
        <taxon>Bacillati</taxon>
        <taxon>Chloroflexota</taxon>
        <taxon>Ktedonobacteria</taxon>
        <taxon>Ktedonobacterales</taxon>
        <taxon>Dictyobacteraceae</taxon>
        <taxon>Dictyobacter</taxon>
    </lineage>
</organism>
<dbReference type="Gene3D" id="3.10.580.10">
    <property type="entry name" value="CBS-domain"/>
    <property type="match status" value="1"/>
</dbReference>
<dbReference type="AlphaFoldDB" id="A0A402AQ71"/>
<feature type="domain" description="CBS" evidence="3">
    <location>
        <begin position="7"/>
        <end position="77"/>
    </location>
</feature>
<dbReference type="SUPFAM" id="SSF54631">
    <property type="entry name" value="CBS-domain pair"/>
    <property type="match status" value="1"/>
</dbReference>
<dbReference type="InterPro" id="IPR000644">
    <property type="entry name" value="CBS_dom"/>
</dbReference>
<keyword evidence="1 2" id="KW-0129">CBS domain</keyword>
<dbReference type="PANTHER" id="PTHR43080:SF2">
    <property type="entry name" value="CBS DOMAIN-CONTAINING PROTEIN"/>
    <property type="match status" value="1"/>
</dbReference>
<proteinExistence type="predicted"/>
<evidence type="ECO:0000313" key="5">
    <source>
        <dbReference type="Proteomes" id="UP000287188"/>
    </source>
</evidence>
<dbReference type="Pfam" id="PF00571">
    <property type="entry name" value="CBS"/>
    <property type="match status" value="2"/>
</dbReference>